<evidence type="ECO:0000256" key="2">
    <source>
        <dbReference type="SAM" id="MobiDB-lite"/>
    </source>
</evidence>
<feature type="region of interest" description="Disordered" evidence="2">
    <location>
        <begin position="1"/>
        <end position="22"/>
    </location>
</feature>
<sequence length="505" mass="57819">MPPARRAHGAQDAPTLDRPVSSQNRTQLDLLAYHFNLEQEGQLTVNQLRALINDHLDNNPQLHNLHPRLYGRRQPVNARQPSRTPSPSQRSNSPSNTHSTRTRSTRSQRSVSSQRHSTPSTVRPDSTFRGIPSRSPSVSSRKVSESPSIPDPFQPTQDWLNDLNDNGTDPHLGVPPPQRPTQRTARPERRPGRLAVGAGYIIPDSVTKIFKSGWTSHVSLSLLTDANCLYSNASLSDPHENVVLNTSTGRVSTSAAPLSVEKEYSLSFDEWHQSWQRLHELIRDYVPNEREAWLVHYNRVLGSPTRSEHWPLWLAYDIEIRRRAVREGFNIACYHPDIWRDLELRYLKSESKNTTSRRDTTTEGPFRNNYTTPYRYGSSSYQRREHSFRPYPSRREWNSERQFSNDRYYSNERHYGKPGRCIFCGDSSRSHASKECKATTNVKGHPCHLAIRNTGEPPRDNQGETYCFAWNGYTGCNRGQSCKFGKHWRSLCGDKSHSAQSCPSF</sequence>
<dbReference type="AlphaFoldDB" id="A0A5C3KI65"/>
<keyword evidence="1" id="KW-0863">Zinc-finger</keyword>
<gene>
    <name evidence="4" type="ORF">FA15DRAFT_648017</name>
</gene>
<feature type="compositionally biased region" description="Polar residues" evidence="2">
    <location>
        <begin position="368"/>
        <end position="381"/>
    </location>
</feature>
<accession>A0A5C3KI65</accession>
<feature type="compositionally biased region" description="Basic and acidic residues" evidence="2">
    <location>
        <begin position="351"/>
        <end position="361"/>
    </location>
</feature>
<reference evidence="4 5" key="1">
    <citation type="journal article" date="2019" name="Nat. Ecol. Evol.">
        <title>Megaphylogeny resolves global patterns of mushroom evolution.</title>
        <authorList>
            <person name="Varga T."/>
            <person name="Krizsan K."/>
            <person name="Foldi C."/>
            <person name="Dima B."/>
            <person name="Sanchez-Garcia M."/>
            <person name="Sanchez-Ramirez S."/>
            <person name="Szollosi G.J."/>
            <person name="Szarkandi J.G."/>
            <person name="Papp V."/>
            <person name="Albert L."/>
            <person name="Andreopoulos W."/>
            <person name="Angelini C."/>
            <person name="Antonin V."/>
            <person name="Barry K.W."/>
            <person name="Bougher N.L."/>
            <person name="Buchanan P."/>
            <person name="Buyck B."/>
            <person name="Bense V."/>
            <person name="Catcheside P."/>
            <person name="Chovatia M."/>
            <person name="Cooper J."/>
            <person name="Damon W."/>
            <person name="Desjardin D."/>
            <person name="Finy P."/>
            <person name="Geml J."/>
            <person name="Haridas S."/>
            <person name="Hughes K."/>
            <person name="Justo A."/>
            <person name="Karasinski D."/>
            <person name="Kautmanova I."/>
            <person name="Kiss B."/>
            <person name="Kocsube S."/>
            <person name="Kotiranta H."/>
            <person name="LaButti K.M."/>
            <person name="Lechner B.E."/>
            <person name="Liimatainen K."/>
            <person name="Lipzen A."/>
            <person name="Lukacs Z."/>
            <person name="Mihaltcheva S."/>
            <person name="Morgado L.N."/>
            <person name="Niskanen T."/>
            <person name="Noordeloos M.E."/>
            <person name="Ohm R.A."/>
            <person name="Ortiz-Santana B."/>
            <person name="Ovrebo C."/>
            <person name="Racz N."/>
            <person name="Riley R."/>
            <person name="Savchenko A."/>
            <person name="Shiryaev A."/>
            <person name="Soop K."/>
            <person name="Spirin V."/>
            <person name="Szebenyi C."/>
            <person name="Tomsovsky M."/>
            <person name="Tulloss R.E."/>
            <person name="Uehling J."/>
            <person name="Grigoriev I.V."/>
            <person name="Vagvolgyi C."/>
            <person name="Papp T."/>
            <person name="Martin F.M."/>
            <person name="Miettinen O."/>
            <person name="Hibbett D.S."/>
            <person name="Nagy L.G."/>
        </authorList>
    </citation>
    <scope>NUCLEOTIDE SEQUENCE [LARGE SCALE GENOMIC DNA]</scope>
    <source>
        <strain evidence="4 5">CBS 121175</strain>
    </source>
</reference>
<dbReference type="InterPro" id="IPR000571">
    <property type="entry name" value="Znf_CCCH"/>
</dbReference>
<feature type="compositionally biased region" description="Low complexity" evidence="2">
    <location>
        <begin position="80"/>
        <end position="99"/>
    </location>
</feature>
<keyword evidence="1" id="KW-0862">Zinc</keyword>
<feature type="region of interest" description="Disordered" evidence="2">
    <location>
        <begin position="62"/>
        <end position="192"/>
    </location>
</feature>
<evidence type="ECO:0000259" key="3">
    <source>
        <dbReference type="PROSITE" id="PS50103"/>
    </source>
</evidence>
<evidence type="ECO:0000313" key="4">
    <source>
        <dbReference type="EMBL" id="TFK19744.1"/>
    </source>
</evidence>
<name>A0A5C3KI65_COPMA</name>
<feature type="compositionally biased region" description="Polar residues" evidence="2">
    <location>
        <begin position="154"/>
        <end position="167"/>
    </location>
</feature>
<feature type="region of interest" description="Disordered" evidence="2">
    <location>
        <begin position="351"/>
        <end position="387"/>
    </location>
</feature>
<proteinExistence type="predicted"/>
<dbReference type="GO" id="GO:0008270">
    <property type="term" value="F:zinc ion binding"/>
    <property type="evidence" value="ECO:0007669"/>
    <property type="project" value="UniProtKB-KW"/>
</dbReference>
<dbReference type="OrthoDB" id="2973373at2759"/>
<organism evidence="4 5">
    <name type="scientific">Coprinopsis marcescibilis</name>
    <name type="common">Agaric fungus</name>
    <name type="synonym">Psathyrella marcescibilis</name>
    <dbReference type="NCBI Taxonomy" id="230819"/>
    <lineage>
        <taxon>Eukaryota</taxon>
        <taxon>Fungi</taxon>
        <taxon>Dikarya</taxon>
        <taxon>Basidiomycota</taxon>
        <taxon>Agaricomycotina</taxon>
        <taxon>Agaricomycetes</taxon>
        <taxon>Agaricomycetidae</taxon>
        <taxon>Agaricales</taxon>
        <taxon>Agaricineae</taxon>
        <taxon>Psathyrellaceae</taxon>
        <taxon>Coprinopsis</taxon>
    </lineage>
</organism>
<evidence type="ECO:0000313" key="5">
    <source>
        <dbReference type="Proteomes" id="UP000307440"/>
    </source>
</evidence>
<dbReference type="EMBL" id="ML210327">
    <property type="protein sequence ID" value="TFK19744.1"/>
    <property type="molecule type" value="Genomic_DNA"/>
</dbReference>
<evidence type="ECO:0000256" key="1">
    <source>
        <dbReference type="PROSITE-ProRule" id="PRU00723"/>
    </source>
</evidence>
<feature type="zinc finger region" description="C3H1-type" evidence="1">
    <location>
        <begin position="461"/>
        <end position="490"/>
    </location>
</feature>
<protein>
    <recommendedName>
        <fullName evidence="3">C3H1-type domain-containing protein</fullName>
    </recommendedName>
</protein>
<dbReference type="PROSITE" id="PS50103">
    <property type="entry name" value="ZF_C3H1"/>
    <property type="match status" value="1"/>
</dbReference>
<dbReference type="Proteomes" id="UP000307440">
    <property type="component" value="Unassembled WGS sequence"/>
</dbReference>
<feature type="compositionally biased region" description="Low complexity" evidence="2">
    <location>
        <begin position="131"/>
        <end position="148"/>
    </location>
</feature>
<keyword evidence="1" id="KW-0479">Metal-binding</keyword>
<feature type="compositionally biased region" description="Low complexity" evidence="2">
    <location>
        <begin position="107"/>
        <end position="118"/>
    </location>
</feature>
<keyword evidence="5" id="KW-1185">Reference proteome</keyword>
<feature type="domain" description="C3H1-type" evidence="3">
    <location>
        <begin position="461"/>
        <end position="490"/>
    </location>
</feature>